<dbReference type="EC" id="1.17.4.2" evidence="5"/>
<reference evidence="5 6" key="1">
    <citation type="submission" date="2023-07" db="EMBL/GenBank/DDBJ databases">
        <title>Genomic Encyclopedia of Type Strains, Phase IV (KMG-IV): sequencing the most valuable type-strain genomes for metagenomic binning, comparative biology and taxonomic classification.</title>
        <authorList>
            <person name="Goeker M."/>
        </authorList>
    </citation>
    <scope>NUCLEOTIDE SEQUENCE [LARGE SCALE GENOMIC DNA]</scope>
    <source>
        <strain evidence="5 6">DSM 16784</strain>
    </source>
</reference>
<dbReference type="InterPro" id="IPR012833">
    <property type="entry name" value="NrdD"/>
</dbReference>
<evidence type="ECO:0000256" key="2">
    <source>
        <dbReference type="ARBA" id="ARBA00022840"/>
    </source>
</evidence>
<dbReference type="GO" id="GO:0008998">
    <property type="term" value="F:ribonucleoside-triphosphate reductase (thioredoxin) activity"/>
    <property type="evidence" value="ECO:0007669"/>
    <property type="project" value="UniProtKB-EC"/>
</dbReference>
<evidence type="ECO:0000259" key="4">
    <source>
        <dbReference type="PROSITE" id="PS51161"/>
    </source>
</evidence>
<dbReference type="Gene3D" id="3.20.70.20">
    <property type="match status" value="1"/>
</dbReference>
<evidence type="ECO:0000256" key="3">
    <source>
        <dbReference type="PROSITE-ProRule" id="PRU00492"/>
    </source>
</evidence>
<dbReference type="Proteomes" id="UP001230220">
    <property type="component" value="Unassembled WGS sequence"/>
</dbReference>
<dbReference type="InterPro" id="IPR005144">
    <property type="entry name" value="ATP-cone_dom"/>
</dbReference>
<keyword evidence="2 3" id="KW-0067">ATP-binding</keyword>
<name>A0ABU0E5F2_9FIRM</name>
<protein>
    <submittedName>
        <fullName evidence="5">Ribonucleoside-triphosphate reductase</fullName>
        <ecNumber evidence="5">1.17.4.2</ecNumber>
    </submittedName>
</protein>
<evidence type="ECO:0000313" key="6">
    <source>
        <dbReference type="Proteomes" id="UP001230220"/>
    </source>
</evidence>
<sequence>MRLDDMKIVKKDNTLEKFNIDKVVVAINKSAFRTLYSFKSDEIDRICQDVETKVEALDDDCITIAEMHNIVEAALEMTNPSVAKSYRDYRNYKSDFVHMLDEVYKKSQSIMYIGDKENSNTDSALVSTKRSLIFNELNKELYKKFFLTTEELQAAREGYIYIHDMSARRDTMNCCLFDVENVLSGGFEMGNLWYNEPKTLDVAFDVIGDIVLSAASQQYGGFTVPNVDLILKPYAEKSFKIYVDKYVNMGLDQAKAEEIAMSDVERDFKQGFQGWEYKFNSVSSSRGDYPFITVSIGTGTSRFEKMANIQMLNVRKEGQGKKGHKKPVLFPKIVFCYDKNLHGEGKPLEDVFEAGIECSAKTMYPDWLSLTGEGYVSDIYKQYGEIISPMGCRAFLSPYYRRGGLKPADENDSPFYVGRFNIGAISLHLPMIYAKAQHESRDFHEVLDYYMELIRNLHLRTYDYLGEMKASVNPLAYCEGGFAGGNLGLHDKIKPLLDSATASFGITALNELQELHNKKSLVEDGEFAIKTLEYINQKVNEFKEKDGRLYAIYGTPAENLCGLQVQQFRKKYGVIENVSDREYVSNSFHCHVSEEITPIQKQNLEKRFWDLSNGGKIQYVKYPIGYNVDAIKTLVRRAMDMGFYEGVNLSLSYCDDCGHEELEMDVCPKCGSSNLTKIDRMNGYLSYSRVKGDTRLNDAKMAEIKERKSM</sequence>
<dbReference type="SUPFAM" id="SSF51998">
    <property type="entry name" value="PFL-like glycyl radical enzymes"/>
    <property type="match status" value="1"/>
</dbReference>
<dbReference type="Pfam" id="PF13597">
    <property type="entry name" value="NRDD"/>
    <property type="match status" value="1"/>
</dbReference>
<proteinExistence type="predicted"/>
<dbReference type="Pfam" id="PF03477">
    <property type="entry name" value="ATP-cone"/>
    <property type="match status" value="1"/>
</dbReference>
<dbReference type="PANTHER" id="PTHR21075:SF0">
    <property type="entry name" value="ANAEROBIC RIBONUCLEOSIDE-TRIPHOSPHATE REDUCTASE"/>
    <property type="match status" value="1"/>
</dbReference>
<dbReference type="PROSITE" id="PS51161">
    <property type="entry name" value="ATP_CONE"/>
    <property type="match status" value="1"/>
</dbReference>
<dbReference type="NCBIfam" id="TIGR02487">
    <property type="entry name" value="NrdD"/>
    <property type="match status" value="1"/>
</dbReference>
<keyword evidence="6" id="KW-1185">Reference proteome</keyword>
<comment type="caution">
    <text evidence="5">The sequence shown here is derived from an EMBL/GenBank/DDBJ whole genome shotgun (WGS) entry which is preliminary data.</text>
</comment>
<keyword evidence="1 3" id="KW-0547">Nucleotide-binding</keyword>
<organism evidence="5 6">
    <name type="scientific">Breznakia pachnodae</name>
    <dbReference type="NCBI Taxonomy" id="265178"/>
    <lineage>
        <taxon>Bacteria</taxon>
        <taxon>Bacillati</taxon>
        <taxon>Bacillota</taxon>
        <taxon>Erysipelotrichia</taxon>
        <taxon>Erysipelotrichales</taxon>
        <taxon>Erysipelotrichaceae</taxon>
        <taxon>Breznakia</taxon>
    </lineage>
</organism>
<dbReference type="EMBL" id="JAUSUR010000004">
    <property type="protein sequence ID" value="MDQ0361730.1"/>
    <property type="molecule type" value="Genomic_DNA"/>
</dbReference>
<gene>
    <name evidence="5" type="ORF">J2S15_002480</name>
</gene>
<keyword evidence="5" id="KW-0560">Oxidoreductase</keyword>
<evidence type="ECO:0000313" key="5">
    <source>
        <dbReference type="EMBL" id="MDQ0361730.1"/>
    </source>
</evidence>
<evidence type="ECO:0000256" key="1">
    <source>
        <dbReference type="ARBA" id="ARBA00022741"/>
    </source>
</evidence>
<feature type="domain" description="ATP-cone" evidence="4">
    <location>
        <begin position="6"/>
        <end position="97"/>
    </location>
</feature>
<dbReference type="PANTHER" id="PTHR21075">
    <property type="entry name" value="ANAEROBIC RIBONUCLEOSIDE-TRIPHOSPHATE REDUCTASE"/>
    <property type="match status" value="1"/>
</dbReference>
<accession>A0ABU0E5F2</accession>